<evidence type="ECO:0000313" key="2">
    <source>
        <dbReference type="Proteomes" id="UP000702209"/>
    </source>
</evidence>
<dbReference type="EMBL" id="JADLQX010000008">
    <property type="protein sequence ID" value="MBF6298519.1"/>
    <property type="molecule type" value="Genomic_DNA"/>
</dbReference>
<name>A0ABS0CPI5_9NOCA</name>
<dbReference type="Proteomes" id="UP000702209">
    <property type="component" value="Unassembled WGS sequence"/>
</dbReference>
<gene>
    <name evidence="1" type="ORF">IU459_13345</name>
</gene>
<protein>
    <recommendedName>
        <fullName evidence="3">Lipoprotein</fullName>
    </recommendedName>
</protein>
<dbReference type="RefSeq" id="WP_195129825.1">
    <property type="nucleotide sequence ID" value="NZ_JADLQX010000008.1"/>
</dbReference>
<proteinExistence type="predicted"/>
<organism evidence="1 2">
    <name type="scientific">Nocardia amamiensis</name>
    <dbReference type="NCBI Taxonomy" id="404578"/>
    <lineage>
        <taxon>Bacteria</taxon>
        <taxon>Bacillati</taxon>
        <taxon>Actinomycetota</taxon>
        <taxon>Actinomycetes</taxon>
        <taxon>Mycobacteriales</taxon>
        <taxon>Nocardiaceae</taxon>
        <taxon>Nocardia</taxon>
    </lineage>
</organism>
<accession>A0ABS0CPI5</accession>
<reference evidence="1 2" key="1">
    <citation type="submission" date="2020-10" db="EMBL/GenBank/DDBJ databases">
        <title>Identification of Nocardia species via Next-generation sequencing and recognition of intraspecies genetic diversity.</title>
        <authorList>
            <person name="Li P."/>
            <person name="Li P."/>
            <person name="Lu B."/>
        </authorList>
    </citation>
    <scope>NUCLEOTIDE SEQUENCE [LARGE SCALE GENOMIC DNA]</scope>
    <source>
        <strain evidence="1 2">BJ06-0157</strain>
    </source>
</reference>
<sequence length="171" mass="18351">MAVTGCLLASAACSPSDDRNEAAAQCAATFDLKSRAEPLGSSDELERVIRKLAAQPGTYSLRTLTEAAGWAGQWDRLVMASSGMPAERLSSVAGTPGYCWSNLPSFKFDYTVHNFYIFVAGSTPIQAIHNLQGSELFRRVHSGDVLQPDSSFQSVQPPGHLGQPYLELAQG</sequence>
<evidence type="ECO:0008006" key="3">
    <source>
        <dbReference type="Google" id="ProtNLM"/>
    </source>
</evidence>
<evidence type="ECO:0000313" key="1">
    <source>
        <dbReference type="EMBL" id="MBF6298519.1"/>
    </source>
</evidence>
<comment type="caution">
    <text evidence="1">The sequence shown here is derived from an EMBL/GenBank/DDBJ whole genome shotgun (WGS) entry which is preliminary data.</text>
</comment>
<keyword evidence="2" id="KW-1185">Reference proteome</keyword>